<evidence type="ECO:0000256" key="3">
    <source>
        <dbReference type="ARBA" id="ARBA00022676"/>
    </source>
</evidence>
<dbReference type="RefSeq" id="WP_083529787.1">
    <property type="nucleotide sequence ID" value="NZ_CBCRUZ010000010.1"/>
</dbReference>
<reference evidence="10" key="1">
    <citation type="submission" date="2021-07" db="EMBL/GenBank/DDBJ databases">
        <title>Candidatus Kaistella beijingensis sp. nov. isolated from a municipal wastewater treatment plant is involved in sludge foaming.</title>
        <authorList>
            <person name="Song Y."/>
            <person name="Liu S.-J."/>
        </authorList>
    </citation>
    <scope>NUCLEOTIDE SEQUENCE</scope>
    <source>
        <strain evidence="10">DSM 43998</strain>
    </source>
</reference>
<evidence type="ECO:0000256" key="6">
    <source>
        <dbReference type="ARBA" id="ARBA00022989"/>
    </source>
</evidence>
<evidence type="ECO:0000256" key="1">
    <source>
        <dbReference type="ARBA" id="ARBA00004651"/>
    </source>
</evidence>
<accession>A0ABX8SA74</accession>
<evidence type="ECO:0000313" key="11">
    <source>
        <dbReference type="Proteomes" id="UP000887023"/>
    </source>
</evidence>
<keyword evidence="7 8" id="KW-0472">Membrane</keyword>
<dbReference type="EMBL" id="CP079105">
    <property type="protein sequence ID" value="QXQ14082.1"/>
    <property type="molecule type" value="Genomic_DNA"/>
</dbReference>
<keyword evidence="3 10" id="KW-0328">Glycosyltransferase</keyword>
<dbReference type="InterPro" id="IPR038731">
    <property type="entry name" value="RgtA/B/C-like"/>
</dbReference>
<name>A0ABX8SA74_9ACTN</name>
<feature type="transmembrane region" description="Helical" evidence="8">
    <location>
        <begin position="155"/>
        <end position="175"/>
    </location>
</feature>
<keyword evidence="2" id="KW-1003">Cell membrane</keyword>
<feature type="transmembrane region" description="Helical" evidence="8">
    <location>
        <begin position="195"/>
        <end position="216"/>
    </location>
</feature>
<keyword evidence="5 8" id="KW-0812">Transmembrane</keyword>
<proteinExistence type="predicted"/>
<sequence length="494" mass="53152">MVARPARDALTVALVAATVGGFRSGRPSFWYDEAVTIGATTRSWPDTWRFLQVQDAVHAPYYLFMHVWFRLFGVSEISARLPSVIAVGLAAGGVVLLGNRLADRRVGIYAGLVCAIVPRLTWAAVEARGYAGYAAAAVWLTQLFLVALQRRRRAWWIGYAVAVAATILVFAPMGLLVAGHGATVAWQRSPAWRSWLMSAVAGGALASPLLWVLAGQRGQAEWIPPLDRHVVRTVTEYQWFVGAPAFGIGCLIVVLIAAVRFRAELVRVAAVAVPWAVVPPAGLIVASLLAEPIYLDRYVTFTAPAVALLVGAGLAGLPAREWLSIGVLTALALATLPGYLAQRGPWAKPSGMDYSAVADYLAGNAHPGDCVVFAQHVSWSPTSARAAVVARPDAVVGLRQPGAGRSAGPYGWLWDEERPLAQTSPAGCPTLWFVTDAERAAPVTIRHTSNEVWQLPAYSFRSSADYSLLVGQGFVVTDQHQLHMSQVVRLRPDR</sequence>
<dbReference type="PANTHER" id="PTHR33908">
    <property type="entry name" value="MANNOSYLTRANSFERASE YKCB-RELATED"/>
    <property type="match status" value="1"/>
</dbReference>
<comment type="subcellular location">
    <subcellularLocation>
        <location evidence="1">Cell membrane</location>
        <topology evidence="1">Multi-pass membrane protein</topology>
    </subcellularLocation>
</comment>
<dbReference type="Pfam" id="PF13231">
    <property type="entry name" value="PMT_2"/>
    <property type="match status" value="1"/>
</dbReference>
<protein>
    <submittedName>
        <fullName evidence="10">Glycosyltransferase family 39 protein</fullName>
        <ecNumber evidence="10">2.4.-.-</ecNumber>
    </submittedName>
</protein>
<dbReference type="GO" id="GO:0016757">
    <property type="term" value="F:glycosyltransferase activity"/>
    <property type="evidence" value="ECO:0007669"/>
    <property type="project" value="UniProtKB-KW"/>
</dbReference>
<evidence type="ECO:0000256" key="4">
    <source>
        <dbReference type="ARBA" id="ARBA00022679"/>
    </source>
</evidence>
<evidence type="ECO:0000256" key="7">
    <source>
        <dbReference type="ARBA" id="ARBA00023136"/>
    </source>
</evidence>
<keyword evidence="6 8" id="KW-1133">Transmembrane helix</keyword>
<feature type="transmembrane region" description="Helical" evidence="8">
    <location>
        <begin position="106"/>
        <end position="124"/>
    </location>
</feature>
<feature type="transmembrane region" description="Helical" evidence="8">
    <location>
        <begin position="130"/>
        <end position="148"/>
    </location>
</feature>
<organism evidence="10 11">
    <name type="scientific">Skermania pinensis</name>
    <dbReference type="NCBI Taxonomy" id="39122"/>
    <lineage>
        <taxon>Bacteria</taxon>
        <taxon>Bacillati</taxon>
        <taxon>Actinomycetota</taxon>
        <taxon>Actinomycetes</taxon>
        <taxon>Mycobacteriales</taxon>
        <taxon>Gordoniaceae</taxon>
        <taxon>Skermania</taxon>
    </lineage>
</organism>
<keyword evidence="4 10" id="KW-0808">Transferase</keyword>
<feature type="transmembrane region" description="Helical" evidence="8">
    <location>
        <begin position="237"/>
        <end position="259"/>
    </location>
</feature>
<evidence type="ECO:0000256" key="8">
    <source>
        <dbReference type="SAM" id="Phobius"/>
    </source>
</evidence>
<dbReference type="PANTHER" id="PTHR33908:SF3">
    <property type="entry name" value="UNDECAPRENYL PHOSPHATE-ALPHA-4-AMINO-4-DEOXY-L-ARABINOSE ARABINOSYL TRANSFERASE"/>
    <property type="match status" value="1"/>
</dbReference>
<gene>
    <name evidence="10" type="ORF">KV203_01050</name>
</gene>
<evidence type="ECO:0000256" key="2">
    <source>
        <dbReference type="ARBA" id="ARBA00022475"/>
    </source>
</evidence>
<evidence type="ECO:0000313" key="10">
    <source>
        <dbReference type="EMBL" id="QXQ14082.1"/>
    </source>
</evidence>
<evidence type="ECO:0000259" key="9">
    <source>
        <dbReference type="Pfam" id="PF13231"/>
    </source>
</evidence>
<feature type="transmembrane region" description="Helical" evidence="8">
    <location>
        <begin position="322"/>
        <end position="341"/>
    </location>
</feature>
<feature type="transmembrane region" description="Helical" evidence="8">
    <location>
        <begin position="298"/>
        <end position="316"/>
    </location>
</feature>
<keyword evidence="11" id="KW-1185">Reference proteome</keyword>
<feature type="transmembrane region" description="Helical" evidence="8">
    <location>
        <begin position="77"/>
        <end position="99"/>
    </location>
</feature>
<dbReference type="EC" id="2.4.-.-" evidence="10"/>
<feature type="domain" description="Glycosyltransferase RgtA/B/C/D-like" evidence="9">
    <location>
        <begin position="63"/>
        <end position="194"/>
    </location>
</feature>
<evidence type="ECO:0000256" key="5">
    <source>
        <dbReference type="ARBA" id="ARBA00022692"/>
    </source>
</evidence>
<dbReference type="InterPro" id="IPR050297">
    <property type="entry name" value="LipidA_mod_glycosyltrf_83"/>
</dbReference>
<feature type="transmembrane region" description="Helical" evidence="8">
    <location>
        <begin position="265"/>
        <end position="286"/>
    </location>
</feature>
<dbReference type="Proteomes" id="UP000887023">
    <property type="component" value="Chromosome"/>
</dbReference>